<keyword evidence="3" id="KW-0808">Transferase</keyword>
<dbReference type="Pfam" id="PF00069">
    <property type="entry name" value="Pkinase"/>
    <property type="match status" value="1"/>
</dbReference>
<sequence>MSIVNDAEVEPDNTVLYLVPNTTEARQVVNDRRNEWLRVDTRTYGPALRITLGCLNPPHLIRLSNDDNGIHLGGRQAGSGCYLCFNADSGELILYDKSLQCTTSVNSEGSLTSNGAIPVPLMEHGDKQCAIILSPHPTTIEPRWYTLKMGKRAFYIYSPFRDNSVDLESKKPYFFRHSNATVWPRPPRPKQTGGHPVHFAEIEKLGQGGEASYVHVVAITRTGSYFACKTCALDSHEWKPMHQCREDAARQLELVKRAYSRSEKSCIVPWHFYQFRARYIDIFMPIYWCSLADLINNGCFMGVQGSNHLALVMLRDISTALMLLASQTPAIVHRDVKPENILYKDGTFSLADFGVCKSVNNTHTNTGSEYFKSPEVRNGMTHTPAIDIFGLGLTLVACLSHRSLADIYNDPYQSPQRWAEQAQKNLESWGDELGDNIAGMLHDKSEHRPSATLVQSDAISVLKAYESTHGSCPIPGRDFAEQSAALRRFGQPTVPRSQFQPPCDTHSVSGEPAPWGANHYLNNVPVMSLEQVDGMDDIKYTDSSPSTSADSSLLQTPSPTQSQPRRSPRLKARQASGSSSIHSSSSDE</sequence>
<dbReference type="STRING" id="1262450.S3CHV5"/>
<dbReference type="VEuPathDB" id="FungiDB:F503_08464"/>
<accession>S3CHV5</accession>
<evidence type="ECO:0000259" key="2">
    <source>
        <dbReference type="PROSITE" id="PS50011"/>
    </source>
</evidence>
<reference evidence="3 4" key="1">
    <citation type="journal article" date="2013" name="BMC Genomics">
        <title>The genome and transcriptome of the pine saprophyte Ophiostoma piceae, and a comparison with the bark beetle-associated pine pathogen Grosmannia clavigera.</title>
        <authorList>
            <person name="Haridas S."/>
            <person name="Wang Y."/>
            <person name="Lim L."/>
            <person name="Massoumi Alamouti S."/>
            <person name="Jackman S."/>
            <person name="Docking R."/>
            <person name="Robertson G."/>
            <person name="Birol I."/>
            <person name="Bohlmann J."/>
            <person name="Breuil C."/>
        </authorList>
    </citation>
    <scope>NUCLEOTIDE SEQUENCE [LARGE SCALE GENOMIC DNA]</scope>
    <source>
        <strain evidence="3 4">UAMH 11346</strain>
    </source>
</reference>
<dbReference type="AlphaFoldDB" id="S3CHV5"/>
<protein>
    <submittedName>
        <fullName evidence="3">Serine threonine protein kinase</fullName>
    </submittedName>
</protein>
<feature type="domain" description="Protein kinase" evidence="2">
    <location>
        <begin position="199"/>
        <end position="462"/>
    </location>
</feature>
<dbReference type="SUPFAM" id="SSF56112">
    <property type="entry name" value="Protein kinase-like (PK-like)"/>
    <property type="match status" value="1"/>
</dbReference>
<dbReference type="eggNOG" id="KOG0667">
    <property type="taxonomic scope" value="Eukaryota"/>
</dbReference>
<keyword evidence="4" id="KW-1185">Reference proteome</keyword>
<dbReference type="InterPro" id="IPR053235">
    <property type="entry name" value="Ser_Thr_kinase"/>
</dbReference>
<dbReference type="HOGENOM" id="CLU_034015_0_0_1"/>
<organism evidence="3 4">
    <name type="scientific">Ophiostoma piceae (strain UAMH 11346)</name>
    <name type="common">Sap stain fungus</name>
    <dbReference type="NCBI Taxonomy" id="1262450"/>
    <lineage>
        <taxon>Eukaryota</taxon>
        <taxon>Fungi</taxon>
        <taxon>Dikarya</taxon>
        <taxon>Ascomycota</taxon>
        <taxon>Pezizomycotina</taxon>
        <taxon>Sordariomycetes</taxon>
        <taxon>Sordariomycetidae</taxon>
        <taxon>Ophiostomatales</taxon>
        <taxon>Ophiostomataceae</taxon>
        <taxon>Ophiostoma</taxon>
    </lineage>
</organism>
<feature type="region of interest" description="Disordered" evidence="1">
    <location>
        <begin position="492"/>
        <end position="511"/>
    </location>
</feature>
<proteinExistence type="predicted"/>
<dbReference type="PANTHER" id="PTHR24361">
    <property type="entry name" value="MITOGEN-ACTIVATED KINASE KINASE KINASE"/>
    <property type="match status" value="1"/>
</dbReference>
<evidence type="ECO:0000313" key="3">
    <source>
        <dbReference type="EMBL" id="EPE05933.1"/>
    </source>
</evidence>
<dbReference type="OrthoDB" id="4062651at2759"/>
<dbReference type="PROSITE" id="PS50011">
    <property type="entry name" value="PROTEIN_KINASE_DOM"/>
    <property type="match status" value="1"/>
</dbReference>
<dbReference type="GO" id="GO:0004674">
    <property type="term" value="F:protein serine/threonine kinase activity"/>
    <property type="evidence" value="ECO:0007669"/>
    <property type="project" value="TreeGrafter"/>
</dbReference>
<feature type="compositionally biased region" description="Low complexity" evidence="1">
    <location>
        <begin position="576"/>
        <end position="588"/>
    </location>
</feature>
<dbReference type="GO" id="GO:0005737">
    <property type="term" value="C:cytoplasm"/>
    <property type="evidence" value="ECO:0007669"/>
    <property type="project" value="TreeGrafter"/>
</dbReference>
<gene>
    <name evidence="3" type="ORF">F503_08464</name>
</gene>
<dbReference type="InterPro" id="IPR000719">
    <property type="entry name" value="Prot_kinase_dom"/>
</dbReference>
<keyword evidence="3" id="KW-0418">Kinase</keyword>
<dbReference type="Gene3D" id="1.10.510.10">
    <property type="entry name" value="Transferase(Phosphotransferase) domain 1"/>
    <property type="match status" value="1"/>
</dbReference>
<evidence type="ECO:0000313" key="4">
    <source>
        <dbReference type="Proteomes" id="UP000016923"/>
    </source>
</evidence>
<name>S3CHV5_OPHP1</name>
<dbReference type="PANTHER" id="PTHR24361:SF785">
    <property type="entry name" value="DUAL SPECIFICITY MITOGEN-ACTIVATED PROTEIN KINASE KINASE 1"/>
    <property type="match status" value="1"/>
</dbReference>
<feature type="compositionally biased region" description="Low complexity" evidence="1">
    <location>
        <begin position="541"/>
        <end position="565"/>
    </location>
</feature>
<feature type="region of interest" description="Disordered" evidence="1">
    <location>
        <begin position="537"/>
        <end position="588"/>
    </location>
</feature>
<dbReference type="PROSITE" id="PS00108">
    <property type="entry name" value="PROTEIN_KINASE_ST"/>
    <property type="match status" value="1"/>
</dbReference>
<dbReference type="InterPro" id="IPR011009">
    <property type="entry name" value="Kinase-like_dom_sf"/>
</dbReference>
<dbReference type="Proteomes" id="UP000016923">
    <property type="component" value="Unassembled WGS sequence"/>
</dbReference>
<dbReference type="GO" id="GO:0005524">
    <property type="term" value="F:ATP binding"/>
    <property type="evidence" value="ECO:0007669"/>
    <property type="project" value="InterPro"/>
</dbReference>
<dbReference type="EMBL" id="KE148155">
    <property type="protein sequence ID" value="EPE05933.1"/>
    <property type="molecule type" value="Genomic_DNA"/>
</dbReference>
<dbReference type="CDD" id="cd00180">
    <property type="entry name" value="PKc"/>
    <property type="match status" value="1"/>
</dbReference>
<dbReference type="InterPro" id="IPR008271">
    <property type="entry name" value="Ser/Thr_kinase_AS"/>
</dbReference>
<dbReference type="SMART" id="SM00220">
    <property type="entry name" value="S_TKc"/>
    <property type="match status" value="1"/>
</dbReference>
<evidence type="ECO:0000256" key="1">
    <source>
        <dbReference type="SAM" id="MobiDB-lite"/>
    </source>
</evidence>